<name>A0A6A6PN63_9PEZI</name>
<dbReference type="GeneID" id="54475433"/>
<evidence type="ECO:0000256" key="1">
    <source>
        <dbReference type="SAM" id="MobiDB-lite"/>
    </source>
</evidence>
<dbReference type="OrthoDB" id="308690at2759"/>
<dbReference type="GO" id="GO:1990810">
    <property type="term" value="P:microtubule anchoring at mitotic spindle pole body"/>
    <property type="evidence" value="ECO:0007669"/>
    <property type="project" value="TreeGrafter"/>
</dbReference>
<dbReference type="SUPFAM" id="SSF69322">
    <property type="entry name" value="Tricorn protease domain 2"/>
    <property type="match status" value="1"/>
</dbReference>
<dbReference type="Proteomes" id="UP000799767">
    <property type="component" value="Unassembled WGS sequence"/>
</dbReference>
<accession>A0A6A6PN63</accession>
<dbReference type="PANTHER" id="PTHR16220">
    <property type="entry name" value="WD REPEAT PROTEIN 8-RELATED"/>
    <property type="match status" value="1"/>
</dbReference>
<evidence type="ECO:0000313" key="2">
    <source>
        <dbReference type="EMBL" id="KAF2480873.1"/>
    </source>
</evidence>
<dbReference type="InterPro" id="IPR052778">
    <property type="entry name" value="Centrosome-WD_assoc"/>
</dbReference>
<reference evidence="2" key="1">
    <citation type="journal article" date="2020" name="Stud. Mycol.">
        <title>101 Dothideomycetes genomes: a test case for predicting lifestyles and emergence of pathogens.</title>
        <authorList>
            <person name="Haridas S."/>
            <person name="Albert R."/>
            <person name="Binder M."/>
            <person name="Bloem J."/>
            <person name="Labutti K."/>
            <person name="Salamov A."/>
            <person name="Andreopoulos B."/>
            <person name="Baker S."/>
            <person name="Barry K."/>
            <person name="Bills G."/>
            <person name="Bluhm B."/>
            <person name="Cannon C."/>
            <person name="Castanera R."/>
            <person name="Culley D."/>
            <person name="Daum C."/>
            <person name="Ezra D."/>
            <person name="Gonzalez J."/>
            <person name="Henrissat B."/>
            <person name="Kuo A."/>
            <person name="Liang C."/>
            <person name="Lipzen A."/>
            <person name="Lutzoni F."/>
            <person name="Magnuson J."/>
            <person name="Mondo S."/>
            <person name="Nolan M."/>
            <person name="Ohm R."/>
            <person name="Pangilinan J."/>
            <person name="Park H.-J."/>
            <person name="Ramirez L."/>
            <person name="Alfaro M."/>
            <person name="Sun H."/>
            <person name="Tritt A."/>
            <person name="Yoshinaga Y."/>
            <person name="Zwiers L.-H."/>
            <person name="Turgeon B."/>
            <person name="Goodwin S."/>
            <person name="Spatafora J."/>
            <person name="Crous P."/>
            <person name="Grigoriev I."/>
        </authorList>
    </citation>
    <scope>NUCLEOTIDE SEQUENCE</scope>
    <source>
        <strain evidence="2">CBS 113389</strain>
    </source>
</reference>
<dbReference type="GO" id="GO:1990811">
    <property type="term" value="C:MWP complex"/>
    <property type="evidence" value="ECO:0007669"/>
    <property type="project" value="TreeGrafter"/>
</dbReference>
<dbReference type="GO" id="GO:0005815">
    <property type="term" value="C:microtubule organizing center"/>
    <property type="evidence" value="ECO:0007669"/>
    <property type="project" value="TreeGrafter"/>
</dbReference>
<dbReference type="RefSeq" id="XP_033587443.1">
    <property type="nucleotide sequence ID" value="XM_033734431.1"/>
</dbReference>
<gene>
    <name evidence="2" type="ORF">BDY17DRAFT_302559</name>
</gene>
<feature type="region of interest" description="Disordered" evidence="1">
    <location>
        <begin position="469"/>
        <end position="535"/>
    </location>
</feature>
<organism evidence="2 3">
    <name type="scientific">Neohortaea acidophila</name>
    <dbReference type="NCBI Taxonomy" id="245834"/>
    <lineage>
        <taxon>Eukaryota</taxon>
        <taxon>Fungi</taxon>
        <taxon>Dikarya</taxon>
        <taxon>Ascomycota</taxon>
        <taxon>Pezizomycotina</taxon>
        <taxon>Dothideomycetes</taxon>
        <taxon>Dothideomycetidae</taxon>
        <taxon>Mycosphaerellales</taxon>
        <taxon>Teratosphaeriaceae</taxon>
        <taxon>Neohortaea</taxon>
    </lineage>
</organism>
<evidence type="ECO:0008006" key="4">
    <source>
        <dbReference type="Google" id="ProtNLM"/>
    </source>
</evidence>
<sequence>MLTCLDALFTPRLHQCSIFNNDNSPSMEMSEIITGAHAVASPCGSYVASLSAAKLRISSTWTPERYTHINIRPVKDVTALKWSQDSNRLAILSPQHVEVVCLDDAHHRVRLDNGSGGLGRFASVDFVGADHLLVIWEFGKAKLWSLSEGKGVELADVKTVTGGQAWQIRPGHTTATSQVLAILTRQGSDDLLNIYFPHLHKQLSSTKLSTVDAQSISWSPDGRWLTVLDTPTAPSSVHIFTPDGHLFRTYPSSTDSSTMSLGIKSAIWSSDSRVLALTRHDSRILLLNTRTFAPLAIIEHSTTIDQRSSPPDQQSPIWQESVTASGQRSYIPVSHPVSPPLSKPKSTADPADFGIAEARFNCTGSHLATRDERMLNTVWIWDMSSLVAHAVLIQHSNVRRLRWHPTRPDMLLLDCGERIPYIFSIASAQPPTPFEANMPFNLTFTWAETPATSNLAFLAISKTTLRIMYPEGQPSPNDEEGTTAPQANPPNTVFDEGNSDDSLFDVLSGRKPLPPKTEPSYTERIDWEVETEEENSLVRVDDTFREKRRKSVQKAPATSMILDPLDDSEIF</sequence>
<dbReference type="InterPro" id="IPR015943">
    <property type="entry name" value="WD40/YVTN_repeat-like_dom_sf"/>
</dbReference>
<proteinExistence type="predicted"/>
<dbReference type="AlphaFoldDB" id="A0A6A6PN63"/>
<keyword evidence="3" id="KW-1185">Reference proteome</keyword>
<evidence type="ECO:0000313" key="3">
    <source>
        <dbReference type="Proteomes" id="UP000799767"/>
    </source>
</evidence>
<dbReference type="PANTHER" id="PTHR16220:SF0">
    <property type="entry name" value="WD REPEAT-CONTAINING PROTEIN WRAP73"/>
    <property type="match status" value="1"/>
</dbReference>
<protein>
    <recommendedName>
        <fullName evidence="4">WD40-repeat-containing domain protein</fullName>
    </recommendedName>
</protein>
<dbReference type="Gene3D" id="2.130.10.10">
    <property type="entry name" value="YVTN repeat-like/Quinoprotein amine dehydrogenase"/>
    <property type="match status" value="1"/>
</dbReference>
<dbReference type="EMBL" id="MU001639">
    <property type="protein sequence ID" value="KAF2480873.1"/>
    <property type="molecule type" value="Genomic_DNA"/>
</dbReference>